<dbReference type="SUPFAM" id="SSF52440">
    <property type="entry name" value="PreATP-grasp domain"/>
    <property type="match status" value="1"/>
</dbReference>
<evidence type="ECO:0000256" key="2">
    <source>
        <dbReference type="ARBA" id="ARBA00022741"/>
    </source>
</evidence>
<accession>A0A9W8Q4K6</accession>
<dbReference type="RefSeq" id="XP_056049240.1">
    <property type="nucleotide sequence ID" value="XM_056195631.1"/>
</dbReference>
<dbReference type="Gene3D" id="3.30.1490.20">
    <property type="entry name" value="ATP-grasp fold, A domain"/>
    <property type="match status" value="1"/>
</dbReference>
<dbReference type="PANTHER" id="PTHR43472">
    <property type="entry name" value="PHOSPHORIBOSYLAMINE--GLYCINE LIGASE"/>
    <property type="match status" value="1"/>
</dbReference>
<dbReference type="Proteomes" id="UP001144673">
    <property type="component" value="Chromosome 2"/>
</dbReference>
<dbReference type="InterPro" id="IPR020561">
    <property type="entry name" value="PRibGlycinamid_synth_ATP-grasp"/>
</dbReference>
<evidence type="ECO:0000256" key="3">
    <source>
        <dbReference type="ARBA" id="ARBA00022840"/>
    </source>
</evidence>
<evidence type="ECO:0000313" key="6">
    <source>
        <dbReference type="EMBL" id="KAJ4145570.1"/>
    </source>
</evidence>
<proteinExistence type="predicted"/>
<protein>
    <submittedName>
        <fullName evidence="6">Uncharacterized protein</fullName>
    </submittedName>
</protein>
<dbReference type="GO" id="GO:0004637">
    <property type="term" value="F:phosphoribosylamine-glycine ligase activity"/>
    <property type="evidence" value="ECO:0007669"/>
    <property type="project" value="InterPro"/>
</dbReference>
<feature type="domain" description="Phosphoribosylglycinamide synthetase N-terminal" evidence="5">
    <location>
        <begin position="3"/>
        <end position="47"/>
    </location>
</feature>
<dbReference type="InterPro" id="IPR020562">
    <property type="entry name" value="PRibGlycinamide_synth_N"/>
</dbReference>
<dbReference type="Pfam" id="PF02844">
    <property type="entry name" value="GARS_N"/>
    <property type="match status" value="1"/>
</dbReference>
<evidence type="ECO:0000259" key="5">
    <source>
        <dbReference type="Pfam" id="PF02844"/>
    </source>
</evidence>
<name>A0A9W8Q4K6_AKAMU</name>
<keyword evidence="2" id="KW-0547">Nucleotide-binding</keyword>
<reference evidence="6" key="1">
    <citation type="journal article" date="2023" name="Access Microbiol">
        <title>De-novo genome assembly for Akanthomyces muscarius, a biocontrol agent of insect agricultural pests.</title>
        <authorList>
            <person name="Erdos Z."/>
            <person name="Studholme D.J."/>
            <person name="Raymond B."/>
            <person name="Sharma M."/>
        </authorList>
    </citation>
    <scope>NUCLEOTIDE SEQUENCE</scope>
    <source>
        <strain evidence="6">Ve6</strain>
    </source>
</reference>
<keyword evidence="1" id="KW-0436">Ligase</keyword>
<evidence type="ECO:0000313" key="7">
    <source>
        <dbReference type="Proteomes" id="UP001144673"/>
    </source>
</evidence>
<dbReference type="InterPro" id="IPR016185">
    <property type="entry name" value="PreATP-grasp_dom_sf"/>
</dbReference>
<dbReference type="InterPro" id="IPR000115">
    <property type="entry name" value="PRibGlycinamide_synth"/>
</dbReference>
<dbReference type="Pfam" id="PF01071">
    <property type="entry name" value="GARS_A"/>
    <property type="match status" value="1"/>
</dbReference>
<dbReference type="EMBL" id="JAJHUN010000011">
    <property type="protein sequence ID" value="KAJ4145570.1"/>
    <property type="molecule type" value="Genomic_DNA"/>
</dbReference>
<dbReference type="GO" id="GO:0005524">
    <property type="term" value="F:ATP binding"/>
    <property type="evidence" value="ECO:0007669"/>
    <property type="project" value="UniProtKB-KW"/>
</dbReference>
<keyword evidence="3" id="KW-0067">ATP-binding</keyword>
<gene>
    <name evidence="6" type="ORF">LMH87_004418</name>
</gene>
<evidence type="ECO:0000259" key="4">
    <source>
        <dbReference type="Pfam" id="PF01071"/>
    </source>
</evidence>
<dbReference type="InterPro" id="IPR013815">
    <property type="entry name" value="ATP_grasp_subdomain_1"/>
</dbReference>
<dbReference type="SUPFAM" id="SSF56059">
    <property type="entry name" value="Glutathione synthetase ATP-binding domain-like"/>
    <property type="match status" value="1"/>
</dbReference>
<organism evidence="6 7">
    <name type="scientific">Akanthomyces muscarius</name>
    <name type="common">Entomopathogenic fungus</name>
    <name type="synonym">Lecanicillium muscarium</name>
    <dbReference type="NCBI Taxonomy" id="2231603"/>
    <lineage>
        <taxon>Eukaryota</taxon>
        <taxon>Fungi</taxon>
        <taxon>Dikarya</taxon>
        <taxon>Ascomycota</taxon>
        <taxon>Pezizomycotina</taxon>
        <taxon>Sordariomycetes</taxon>
        <taxon>Hypocreomycetidae</taxon>
        <taxon>Hypocreales</taxon>
        <taxon>Cordycipitaceae</taxon>
        <taxon>Akanthomyces</taxon>
    </lineage>
</organism>
<comment type="caution">
    <text evidence="6">The sequence shown here is derived from an EMBL/GenBank/DDBJ whole genome shotgun (WGS) entry which is preliminary data.</text>
</comment>
<evidence type="ECO:0000256" key="1">
    <source>
        <dbReference type="ARBA" id="ARBA00022598"/>
    </source>
</evidence>
<feature type="domain" description="Phosphoribosylglycinamide synthetase ATP-grasp (A)" evidence="4">
    <location>
        <begin position="48"/>
        <end position="107"/>
    </location>
</feature>
<dbReference type="KEGG" id="amus:LMH87_004418"/>
<dbReference type="AlphaFoldDB" id="A0A9W8Q4K6"/>
<keyword evidence="7" id="KW-1185">Reference proteome</keyword>
<dbReference type="GeneID" id="80891577"/>
<sequence length="107" mass="11832">MLSWRKRQSIQLVIPGPDNVVVDGVQAFFKEKEIPCFCRSKAAAELEGSKAYAKAFMSKYSTPTARYEHFQSSAKDYMEGLSESIVIKVDGLAAGKGVVLPENRQEA</sequence>
<dbReference type="GO" id="GO:0009113">
    <property type="term" value="P:purine nucleobase biosynthetic process"/>
    <property type="evidence" value="ECO:0007669"/>
    <property type="project" value="InterPro"/>
</dbReference>
<dbReference type="PANTHER" id="PTHR43472:SF1">
    <property type="entry name" value="PHOSPHORIBOSYLAMINE--GLYCINE LIGASE, CHLOROPLASTIC"/>
    <property type="match status" value="1"/>
</dbReference>